<evidence type="ECO:0000259" key="1">
    <source>
        <dbReference type="Pfam" id="PF13439"/>
    </source>
</evidence>
<organism evidence="3 5">
    <name type="scientific">Paraburkholderia ginsengiterrae</name>
    <dbReference type="NCBI Taxonomy" id="1462993"/>
    <lineage>
        <taxon>Bacteria</taxon>
        <taxon>Pseudomonadati</taxon>
        <taxon>Pseudomonadota</taxon>
        <taxon>Betaproteobacteria</taxon>
        <taxon>Burkholderiales</taxon>
        <taxon>Burkholderiaceae</taxon>
        <taxon>Paraburkholderia</taxon>
    </lineage>
</organism>
<dbReference type="PANTHER" id="PTHR12526:SF634">
    <property type="entry name" value="BLL3361 PROTEIN"/>
    <property type="match status" value="1"/>
</dbReference>
<protein>
    <submittedName>
        <fullName evidence="3">Glycosyl transferase</fullName>
    </submittedName>
</protein>
<dbReference type="PANTHER" id="PTHR12526">
    <property type="entry name" value="GLYCOSYLTRANSFERASE"/>
    <property type="match status" value="1"/>
</dbReference>
<evidence type="ECO:0000313" key="5">
    <source>
        <dbReference type="Proteomes" id="UP000078116"/>
    </source>
</evidence>
<dbReference type="Pfam" id="PF13692">
    <property type="entry name" value="Glyco_trans_1_4"/>
    <property type="match status" value="1"/>
</dbReference>
<dbReference type="Gene3D" id="3.40.50.2000">
    <property type="entry name" value="Glycogen Phosphorylase B"/>
    <property type="match status" value="2"/>
</dbReference>
<evidence type="ECO:0000313" key="3">
    <source>
        <dbReference type="EMBL" id="OAJ64591.1"/>
    </source>
</evidence>
<keyword evidence="4" id="KW-1185">Reference proteome</keyword>
<dbReference type="OrthoDB" id="8994075at2"/>
<dbReference type="Proteomes" id="UP000078116">
    <property type="component" value="Unassembled WGS sequence"/>
</dbReference>
<keyword evidence="3" id="KW-0808">Transferase</keyword>
<evidence type="ECO:0000313" key="4">
    <source>
        <dbReference type="Proteomes" id="UP000077961"/>
    </source>
</evidence>
<dbReference type="STRING" id="1462993.A6V36_16270"/>
<dbReference type="Pfam" id="PF13439">
    <property type="entry name" value="Glyco_transf_4"/>
    <property type="match status" value="1"/>
</dbReference>
<dbReference type="InterPro" id="IPR028098">
    <property type="entry name" value="Glyco_trans_4-like_N"/>
</dbReference>
<reference evidence="4 5" key="1">
    <citation type="submission" date="2016-04" db="EMBL/GenBank/DDBJ databases">
        <title>Reclassification of Paraburkholderia panaciterrae (Farh et al. 2015) Dobritsa &amp; Samadpour 2016 as a later homotypic synonym of Paraburkholderia ginsengiterrae (Farh et al. 2015) Dobritsa &amp; Samadpour 2016.</title>
        <authorList>
            <person name="Dobritsa A.P."/>
            <person name="Kutumbaka K."/>
            <person name="Samadpour M."/>
        </authorList>
    </citation>
    <scope>NUCLEOTIDE SEQUENCE [LARGE SCALE GENOMIC DNA]</scope>
    <source>
        <strain evidence="3 5">DCY85</strain>
        <strain evidence="2 4">DCY85-1</strain>
    </source>
</reference>
<accession>A0A1A9ND07</accession>
<dbReference type="EMBL" id="LXJZ01000253">
    <property type="protein sequence ID" value="OAJ51577.1"/>
    <property type="molecule type" value="Genomic_DNA"/>
</dbReference>
<dbReference type="CDD" id="cd03801">
    <property type="entry name" value="GT4_PimA-like"/>
    <property type="match status" value="1"/>
</dbReference>
<sequence length="361" mass="39576">MRILQLVHAPRLSGAEILVKGVAIHHQRGGHEVCMTSLLPQQDDFAAIRAELQAAGVTCMFPEVRHGRVGKLLHLYRVVRRFRPDFIVAHATLAALYVRLLPVHTPIAWVMHSGVNDFENGALKQAERLLSRRARAIIGVSQQNIDDYMREIGKHPAMVVIPNGVDATLFSEPDDASALSLDVHPKQIVQLGRYIEGKSQLDTIRAFERVVQSEPEAHLMLCGVVEDLDYHRAVLSLVAELGLESKVTVGGPRSDVAAILRSSRVFAMPSRFEAQSIGFLEALASGIPVVASRIPSFSFASAFAGVSLVDTTDPEAYGRALLNALGTPRANRQLAGYTLHDTADRYMTVARKFVQPLRVST</sequence>
<dbReference type="Proteomes" id="UP000077961">
    <property type="component" value="Unassembled WGS sequence"/>
</dbReference>
<gene>
    <name evidence="2" type="ORF">A6V36_16270</name>
    <name evidence="3" type="ORF">A6V37_19210</name>
</gene>
<feature type="domain" description="Glycosyltransferase subfamily 4-like N-terminal" evidence="1">
    <location>
        <begin position="13"/>
        <end position="167"/>
    </location>
</feature>
<dbReference type="GO" id="GO:0016757">
    <property type="term" value="F:glycosyltransferase activity"/>
    <property type="evidence" value="ECO:0007669"/>
    <property type="project" value="UniProtKB-ARBA"/>
</dbReference>
<name>A0A1A9ND07_9BURK</name>
<proteinExistence type="predicted"/>
<dbReference type="RefSeq" id="WP_064272469.1">
    <property type="nucleotide sequence ID" value="NZ_LXJZ01000253.1"/>
</dbReference>
<dbReference type="EMBL" id="LXKA01000098">
    <property type="protein sequence ID" value="OAJ64591.1"/>
    <property type="molecule type" value="Genomic_DNA"/>
</dbReference>
<evidence type="ECO:0000313" key="2">
    <source>
        <dbReference type="EMBL" id="OAJ51577.1"/>
    </source>
</evidence>
<dbReference type="AlphaFoldDB" id="A0A1A9ND07"/>
<comment type="caution">
    <text evidence="3">The sequence shown here is derived from an EMBL/GenBank/DDBJ whole genome shotgun (WGS) entry which is preliminary data.</text>
</comment>
<dbReference type="SUPFAM" id="SSF53756">
    <property type="entry name" value="UDP-Glycosyltransferase/glycogen phosphorylase"/>
    <property type="match status" value="1"/>
</dbReference>